<protein>
    <submittedName>
        <fullName evidence="3">Prevent-host-death family protein</fullName>
    </submittedName>
</protein>
<dbReference type="InterPro" id="IPR036165">
    <property type="entry name" value="YefM-like_sf"/>
</dbReference>
<evidence type="ECO:0000313" key="3">
    <source>
        <dbReference type="EMBL" id="MBF5052793.1"/>
    </source>
</evidence>
<sequence>MEATTKDLRLHTRTLIAATDRGEEVIITYRGKPRARLMPLGGANEVRESEPVPYGDTSGEAASNPLFGLWRDQDEPVDDYVRRLRQPREF</sequence>
<proteinExistence type="inferred from homology"/>
<name>A0ABS0AFE0_9GAMM</name>
<comment type="similarity">
    <text evidence="1">Belongs to the phD/YefM antitoxin family.</text>
</comment>
<evidence type="ECO:0000256" key="2">
    <source>
        <dbReference type="SAM" id="MobiDB-lite"/>
    </source>
</evidence>
<organism evidence="3 4">
    <name type="scientific">Alloalcanivorax venustensis ISO4</name>
    <dbReference type="NCBI Taxonomy" id="1177184"/>
    <lineage>
        <taxon>Bacteria</taxon>
        <taxon>Pseudomonadati</taxon>
        <taxon>Pseudomonadota</taxon>
        <taxon>Gammaproteobacteria</taxon>
        <taxon>Oceanospirillales</taxon>
        <taxon>Alcanivoracaceae</taxon>
        <taxon>Alloalcanivorax</taxon>
    </lineage>
</organism>
<dbReference type="SUPFAM" id="SSF143120">
    <property type="entry name" value="YefM-like"/>
    <property type="match status" value="1"/>
</dbReference>
<keyword evidence="4" id="KW-1185">Reference proteome</keyword>
<dbReference type="RefSeq" id="WP_194855683.1">
    <property type="nucleotide sequence ID" value="NZ_ARXR01000008.1"/>
</dbReference>
<comment type="caution">
    <text evidence="3">The sequence shown here is derived from an EMBL/GenBank/DDBJ whole genome shotgun (WGS) entry which is preliminary data.</text>
</comment>
<feature type="region of interest" description="Disordered" evidence="2">
    <location>
        <begin position="40"/>
        <end position="60"/>
    </location>
</feature>
<reference evidence="3 4" key="1">
    <citation type="submission" date="2012-09" db="EMBL/GenBank/DDBJ databases">
        <title>Genome Sequence of alkane-degrading Bacterium Alcanivorax venustensis ISO4.</title>
        <authorList>
            <person name="Lai Q."/>
            <person name="Shao Z."/>
        </authorList>
    </citation>
    <scope>NUCLEOTIDE SEQUENCE [LARGE SCALE GENOMIC DNA]</scope>
    <source>
        <strain evidence="3 4">ISO4</strain>
    </source>
</reference>
<evidence type="ECO:0000256" key="1">
    <source>
        <dbReference type="ARBA" id="ARBA00009981"/>
    </source>
</evidence>
<gene>
    <name evidence="3" type="ORF">ISO4_01395</name>
</gene>
<evidence type="ECO:0000313" key="4">
    <source>
        <dbReference type="Proteomes" id="UP000644441"/>
    </source>
</evidence>
<dbReference type="NCBIfam" id="TIGR01552">
    <property type="entry name" value="phd_fam"/>
    <property type="match status" value="1"/>
</dbReference>
<dbReference type="EMBL" id="ARXR01000008">
    <property type="protein sequence ID" value="MBF5052793.1"/>
    <property type="molecule type" value="Genomic_DNA"/>
</dbReference>
<accession>A0ABS0AFE0</accession>
<dbReference type="Proteomes" id="UP000644441">
    <property type="component" value="Unassembled WGS sequence"/>
</dbReference>